<reference evidence="3 4" key="1">
    <citation type="submission" date="2019-03" db="EMBL/GenBank/DDBJ databases">
        <title>Genomic Encyclopedia of Type Strains, Phase IV (KMG-IV): sequencing the most valuable type-strain genomes for metagenomic binning, comparative biology and taxonomic classification.</title>
        <authorList>
            <person name="Goeker M."/>
        </authorList>
    </citation>
    <scope>NUCLEOTIDE SEQUENCE [LARGE SCALE GENOMIC DNA]</scope>
    <source>
        <strain evidence="3 4">DSM 23344</strain>
    </source>
</reference>
<keyword evidence="4" id="KW-1185">Reference proteome</keyword>
<dbReference type="GO" id="GO:0016779">
    <property type="term" value="F:nucleotidyltransferase activity"/>
    <property type="evidence" value="ECO:0007669"/>
    <property type="project" value="UniProtKB-ARBA"/>
</dbReference>
<keyword evidence="1" id="KW-0460">Magnesium</keyword>
<dbReference type="EMBL" id="SLWX01000005">
    <property type="protein sequence ID" value="TCO76283.1"/>
    <property type="molecule type" value="Genomic_DNA"/>
</dbReference>
<organism evidence="3 4">
    <name type="scientific">Chromatocurvus halotolerans</name>
    <dbReference type="NCBI Taxonomy" id="1132028"/>
    <lineage>
        <taxon>Bacteria</taxon>
        <taxon>Pseudomonadati</taxon>
        <taxon>Pseudomonadota</taxon>
        <taxon>Gammaproteobacteria</taxon>
        <taxon>Cellvibrionales</taxon>
        <taxon>Halieaceae</taxon>
        <taxon>Chromatocurvus</taxon>
    </lineage>
</organism>
<dbReference type="Proteomes" id="UP000294980">
    <property type="component" value="Unassembled WGS sequence"/>
</dbReference>
<dbReference type="RefSeq" id="WP_205686505.1">
    <property type="nucleotide sequence ID" value="NZ_QQSW01000003.1"/>
</dbReference>
<proteinExistence type="predicted"/>
<evidence type="ECO:0000259" key="2">
    <source>
        <dbReference type="Pfam" id="PF12804"/>
    </source>
</evidence>
<accession>A0A4R2KR98</accession>
<dbReference type="InterPro" id="IPR025877">
    <property type="entry name" value="MobA-like_NTP_Trfase"/>
</dbReference>
<evidence type="ECO:0000313" key="3">
    <source>
        <dbReference type="EMBL" id="TCO76283.1"/>
    </source>
</evidence>
<dbReference type="Pfam" id="PF12804">
    <property type="entry name" value="NTP_transf_3"/>
    <property type="match status" value="1"/>
</dbReference>
<protein>
    <submittedName>
        <fullName evidence="3">MobA-like NTP transferase protein</fullName>
    </submittedName>
</protein>
<dbReference type="InterPro" id="IPR029044">
    <property type="entry name" value="Nucleotide-diphossugar_trans"/>
</dbReference>
<gene>
    <name evidence="3" type="ORF">EV688_105246</name>
</gene>
<evidence type="ECO:0000256" key="1">
    <source>
        <dbReference type="ARBA" id="ARBA00022842"/>
    </source>
</evidence>
<dbReference type="AlphaFoldDB" id="A0A4R2KR98"/>
<keyword evidence="3" id="KW-0808">Transferase</keyword>
<evidence type="ECO:0000313" key="4">
    <source>
        <dbReference type="Proteomes" id="UP000294980"/>
    </source>
</evidence>
<name>A0A4R2KR98_9GAMM</name>
<feature type="domain" description="MobA-like NTP transferase" evidence="2">
    <location>
        <begin position="12"/>
        <end position="143"/>
    </location>
</feature>
<dbReference type="SUPFAM" id="SSF53448">
    <property type="entry name" value="Nucleotide-diphospho-sugar transferases"/>
    <property type="match status" value="1"/>
</dbReference>
<sequence length="269" mass="29726">MQLDIDSHRMTAIVLAGDRNKSDALSRHSSSGCKALIEIGGEPMVYRVLRALRQSRIVERMILAGPEQSALDSAPDLRVWINEGSLDWQPPGASPCTSAHSVMQDIDSDRPVLLTTADHPLLTAEMVDAFGRQSLADDVDVTVGLAPYALVQEAYPNMRKTVLRFSDGEFCGCNLFAFLTPEGRSVADFWRRIEQQRKKPLRVIGMLGWWAVIRYRLGLLPLDEALAKLGKRLGLRIRAVILPYANASIDVDSIADLDLVQESLTDNAS</sequence>
<comment type="caution">
    <text evidence="3">The sequence shown here is derived from an EMBL/GenBank/DDBJ whole genome shotgun (WGS) entry which is preliminary data.</text>
</comment>
<dbReference type="Gene3D" id="3.90.550.10">
    <property type="entry name" value="Spore Coat Polysaccharide Biosynthesis Protein SpsA, Chain A"/>
    <property type="match status" value="1"/>
</dbReference>